<dbReference type="InterPro" id="IPR023393">
    <property type="entry name" value="START-like_dom_sf"/>
</dbReference>
<dbReference type="InterPro" id="IPR013538">
    <property type="entry name" value="ASHA1/2-like_C"/>
</dbReference>
<dbReference type="RefSeq" id="WP_089910939.1">
    <property type="nucleotide sequence ID" value="NZ_FOBB01000002.1"/>
</dbReference>
<gene>
    <name evidence="3" type="ORF">SAMN04488505_102883</name>
</gene>
<proteinExistence type="inferred from homology"/>
<dbReference type="OrthoDB" id="287565at2"/>
<feature type="domain" description="Activator of Hsp90 ATPase homologue 1/2-like C-terminal" evidence="2">
    <location>
        <begin position="11"/>
        <end position="126"/>
    </location>
</feature>
<dbReference type="CDD" id="cd07814">
    <property type="entry name" value="SRPBCC_CalC_Aha1-like"/>
    <property type="match status" value="1"/>
</dbReference>
<sequence length="141" mass="16162">MKSICHRLLIKASAETVYNALTLEEGLSAWWTPETKAEPETGSIARFAFGPDYFKEMKITNLEPFNKVEWLCVKGYEEWIGTTLTFELQPNERGTVLFLHHDGWKAYTNEFAGCSYDWALFLRSLRLLCETGKGVPYPDQG</sequence>
<evidence type="ECO:0000313" key="3">
    <source>
        <dbReference type="EMBL" id="SEL69742.1"/>
    </source>
</evidence>
<organism evidence="3 4">
    <name type="scientific">Chitinophaga rupis</name>
    <dbReference type="NCBI Taxonomy" id="573321"/>
    <lineage>
        <taxon>Bacteria</taxon>
        <taxon>Pseudomonadati</taxon>
        <taxon>Bacteroidota</taxon>
        <taxon>Chitinophagia</taxon>
        <taxon>Chitinophagales</taxon>
        <taxon>Chitinophagaceae</taxon>
        <taxon>Chitinophaga</taxon>
    </lineage>
</organism>
<evidence type="ECO:0000313" key="4">
    <source>
        <dbReference type="Proteomes" id="UP000198984"/>
    </source>
</evidence>
<dbReference type="STRING" id="573321.SAMN04488505_102883"/>
<dbReference type="Proteomes" id="UP000198984">
    <property type="component" value="Unassembled WGS sequence"/>
</dbReference>
<accession>A0A1H7SAU0</accession>
<keyword evidence="4" id="KW-1185">Reference proteome</keyword>
<dbReference type="Pfam" id="PF08327">
    <property type="entry name" value="AHSA1"/>
    <property type="match status" value="1"/>
</dbReference>
<dbReference type="EMBL" id="FOBB01000002">
    <property type="protein sequence ID" value="SEL69742.1"/>
    <property type="molecule type" value="Genomic_DNA"/>
</dbReference>
<name>A0A1H7SAU0_9BACT</name>
<dbReference type="AlphaFoldDB" id="A0A1H7SAU0"/>
<evidence type="ECO:0000256" key="1">
    <source>
        <dbReference type="ARBA" id="ARBA00006817"/>
    </source>
</evidence>
<protein>
    <submittedName>
        <fullName evidence="3">Uncharacterized conserved protein YndB, AHSA1/START domain</fullName>
    </submittedName>
</protein>
<comment type="similarity">
    <text evidence="1">Belongs to the AHA1 family.</text>
</comment>
<evidence type="ECO:0000259" key="2">
    <source>
        <dbReference type="Pfam" id="PF08327"/>
    </source>
</evidence>
<reference evidence="3 4" key="1">
    <citation type="submission" date="2016-10" db="EMBL/GenBank/DDBJ databases">
        <authorList>
            <person name="de Groot N.N."/>
        </authorList>
    </citation>
    <scope>NUCLEOTIDE SEQUENCE [LARGE SCALE GENOMIC DNA]</scope>
    <source>
        <strain evidence="3 4">DSM 21039</strain>
    </source>
</reference>
<dbReference type="Gene3D" id="3.30.530.20">
    <property type="match status" value="1"/>
</dbReference>
<dbReference type="SUPFAM" id="SSF55961">
    <property type="entry name" value="Bet v1-like"/>
    <property type="match status" value="1"/>
</dbReference>